<dbReference type="AlphaFoldDB" id="A0A7L4ZSW1"/>
<gene>
    <name evidence="1" type="ORF">F0P96_16910</name>
</gene>
<reference evidence="1 2" key="1">
    <citation type="submission" date="2019-09" db="EMBL/GenBank/DDBJ databases">
        <title>Genome sequence of Hymenobacter sp. M3.</title>
        <authorList>
            <person name="Srinivasan S."/>
        </authorList>
    </citation>
    <scope>NUCLEOTIDE SEQUENCE [LARGE SCALE GENOMIC DNA]</scope>
    <source>
        <strain evidence="1 2">M3</strain>
    </source>
</reference>
<proteinExistence type="predicted"/>
<evidence type="ECO:0000313" key="1">
    <source>
        <dbReference type="EMBL" id="KAA9327657.1"/>
    </source>
</evidence>
<organism evidence="1 2">
    <name type="scientific">Hymenobacter busanensis</name>
    <dbReference type="NCBI Taxonomy" id="2607656"/>
    <lineage>
        <taxon>Bacteria</taxon>
        <taxon>Pseudomonadati</taxon>
        <taxon>Bacteroidota</taxon>
        <taxon>Cytophagia</taxon>
        <taxon>Cytophagales</taxon>
        <taxon>Hymenobacteraceae</taxon>
        <taxon>Hymenobacter</taxon>
    </lineage>
</organism>
<dbReference type="EMBL" id="VTWU01000006">
    <property type="protein sequence ID" value="KAA9327657.1"/>
    <property type="molecule type" value="Genomic_DNA"/>
</dbReference>
<evidence type="ECO:0000313" key="2">
    <source>
        <dbReference type="Proteomes" id="UP000326380"/>
    </source>
</evidence>
<dbReference type="RefSeq" id="WP_151080104.1">
    <property type="nucleotide sequence ID" value="NZ_CP047647.1"/>
</dbReference>
<sequence>MHTLFLLALGQLAAEVMMLALVVGLIFFGAKRLIRLGRDVQGKGEAGHATHSAAETSGVGQDASGALRAAAPTPYPGKGPFGSAGTLY</sequence>
<keyword evidence="2" id="KW-1185">Reference proteome</keyword>
<accession>A0A7L4ZSW1</accession>
<protein>
    <submittedName>
        <fullName evidence="1">Twin-arginine translocase TatA/TatE family subunit</fullName>
    </submittedName>
</protein>
<comment type="caution">
    <text evidence="1">The sequence shown here is derived from an EMBL/GenBank/DDBJ whole genome shotgun (WGS) entry which is preliminary data.</text>
</comment>
<name>A0A7L4ZSW1_9BACT</name>
<dbReference type="Proteomes" id="UP000326380">
    <property type="component" value="Unassembled WGS sequence"/>
</dbReference>